<dbReference type="Proteomes" id="UP000078561">
    <property type="component" value="Unassembled WGS sequence"/>
</dbReference>
<accession>A0A168Q833</accession>
<proteinExistence type="predicted"/>
<evidence type="ECO:0000313" key="2">
    <source>
        <dbReference type="EMBL" id="SAM03848.1"/>
    </source>
</evidence>
<name>A0A168Q833_ABSGL</name>
<dbReference type="InParanoid" id="A0A168Q833"/>
<reference evidence="2" key="1">
    <citation type="submission" date="2016-04" db="EMBL/GenBank/DDBJ databases">
        <authorList>
            <person name="Evans L.H."/>
            <person name="Alamgir A."/>
            <person name="Owens N."/>
            <person name="Weber N.D."/>
            <person name="Virtaneva K."/>
            <person name="Barbian K."/>
            <person name="Babar A."/>
            <person name="Rosenke K."/>
        </authorList>
    </citation>
    <scope>NUCLEOTIDE SEQUENCE [LARGE SCALE GENOMIC DNA]</scope>
    <source>
        <strain evidence="2">CBS 101.48</strain>
    </source>
</reference>
<organism evidence="2">
    <name type="scientific">Absidia glauca</name>
    <name type="common">Pin mould</name>
    <dbReference type="NCBI Taxonomy" id="4829"/>
    <lineage>
        <taxon>Eukaryota</taxon>
        <taxon>Fungi</taxon>
        <taxon>Fungi incertae sedis</taxon>
        <taxon>Mucoromycota</taxon>
        <taxon>Mucoromycotina</taxon>
        <taxon>Mucoromycetes</taxon>
        <taxon>Mucorales</taxon>
        <taxon>Cunninghamellaceae</taxon>
        <taxon>Absidia</taxon>
    </lineage>
</organism>
<protein>
    <submittedName>
        <fullName evidence="2">Uncharacterized protein</fullName>
    </submittedName>
</protein>
<keyword evidence="3" id="KW-1185">Reference proteome</keyword>
<sequence length="155" mass="18495">MADQPKQQQQRHHHQRQRRQRRRLCQQQHLENLLLTTQQQLEDLRSRQVSLVVGNYQDFLRQALGQEDVEQELHHLKLHAKATALLMLEMLPEDADMVWGAVHQLSKQWGIEHLENLLEENGLPAFQAAREWVARTLLAQSWRTDIQRVHRRVRC</sequence>
<dbReference type="AlphaFoldDB" id="A0A168Q833"/>
<evidence type="ECO:0000256" key="1">
    <source>
        <dbReference type="SAM" id="MobiDB-lite"/>
    </source>
</evidence>
<feature type="region of interest" description="Disordered" evidence="1">
    <location>
        <begin position="1"/>
        <end position="22"/>
    </location>
</feature>
<evidence type="ECO:0000313" key="3">
    <source>
        <dbReference type="Proteomes" id="UP000078561"/>
    </source>
</evidence>
<gene>
    <name evidence="2" type="primary">ABSGL_09704.1 scaffold 11617</name>
</gene>
<feature type="compositionally biased region" description="Basic residues" evidence="1">
    <location>
        <begin position="9"/>
        <end position="22"/>
    </location>
</feature>
<dbReference type="EMBL" id="LT554307">
    <property type="protein sequence ID" value="SAM03848.1"/>
    <property type="molecule type" value="Genomic_DNA"/>
</dbReference>